<evidence type="ECO:0000313" key="2">
    <source>
        <dbReference type="EMBL" id="TYL72517.1"/>
    </source>
</evidence>
<evidence type="ECO:0000313" key="3">
    <source>
        <dbReference type="Proteomes" id="UP000324853"/>
    </source>
</evidence>
<protein>
    <submittedName>
        <fullName evidence="2">Uncharacterized protein</fullName>
    </submittedName>
</protein>
<organism evidence="2 3">
    <name type="scientific">Bradyrhizobium cytisi</name>
    <dbReference type="NCBI Taxonomy" id="515489"/>
    <lineage>
        <taxon>Bacteria</taxon>
        <taxon>Pseudomonadati</taxon>
        <taxon>Pseudomonadota</taxon>
        <taxon>Alphaproteobacteria</taxon>
        <taxon>Hyphomicrobiales</taxon>
        <taxon>Nitrobacteraceae</taxon>
        <taxon>Bradyrhizobium</taxon>
    </lineage>
</organism>
<keyword evidence="3" id="KW-1185">Reference proteome</keyword>
<dbReference type="Proteomes" id="UP000324853">
    <property type="component" value="Unassembled WGS sequence"/>
</dbReference>
<comment type="caution">
    <text evidence="2">The sequence shown here is derived from an EMBL/GenBank/DDBJ whole genome shotgun (WGS) entry which is preliminary data.</text>
</comment>
<gene>
    <name evidence="2" type="ORF">FXB38_38230</name>
</gene>
<name>A0A5S4W0B1_9BRAD</name>
<proteinExistence type="predicted"/>
<reference evidence="2 3" key="1">
    <citation type="submission" date="2019-08" db="EMBL/GenBank/DDBJ databases">
        <title>Bradyrhizobium hipponensis sp. nov., a rhizobium isolated from a Lupinus angustifolius root nodule in Tunisia.</title>
        <authorList>
            <person name="Off K."/>
            <person name="Rejili M."/>
            <person name="Mars M."/>
            <person name="Brachmann A."/>
            <person name="Marin M."/>
        </authorList>
    </citation>
    <scope>NUCLEOTIDE SEQUENCE [LARGE SCALE GENOMIC DNA]</scope>
    <source>
        <strain evidence="2 3">CTAW11</strain>
    </source>
</reference>
<evidence type="ECO:0000256" key="1">
    <source>
        <dbReference type="SAM" id="Phobius"/>
    </source>
</evidence>
<dbReference type="OrthoDB" id="9915406at2"/>
<keyword evidence="1" id="KW-0472">Membrane</keyword>
<dbReference type="AlphaFoldDB" id="A0A5S4W0B1"/>
<keyword evidence="1" id="KW-0812">Transmembrane</keyword>
<keyword evidence="1" id="KW-1133">Transmembrane helix</keyword>
<sequence length="88" mass="9512">MPAATRRTVASSCWKTAPYRETSRNCARHSNNNLKIGWKGNEAAIADLYSSPQRSFMGSHDLVSSSFLGLTAAGIALLCSSLLVFVFT</sequence>
<accession>A0A5S4W0B1</accession>
<dbReference type="EMBL" id="VSSR01000083">
    <property type="protein sequence ID" value="TYL72517.1"/>
    <property type="molecule type" value="Genomic_DNA"/>
</dbReference>
<feature type="transmembrane region" description="Helical" evidence="1">
    <location>
        <begin position="67"/>
        <end position="87"/>
    </location>
</feature>